<dbReference type="AlphaFoldDB" id="A0A0C3NQZ4"/>
<evidence type="ECO:0000313" key="4">
    <source>
        <dbReference type="Proteomes" id="UP000054217"/>
    </source>
</evidence>
<feature type="region of interest" description="Disordered" evidence="2">
    <location>
        <begin position="170"/>
        <end position="232"/>
    </location>
</feature>
<feature type="compositionally biased region" description="Gly residues" evidence="2">
    <location>
        <begin position="326"/>
        <end position="337"/>
    </location>
</feature>
<proteinExistence type="predicted"/>
<dbReference type="EMBL" id="KN831977">
    <property type="protein sequence ID" value="KIO03280.1"/>
    <property type="molecule type" value="Genomic_DNA"/>
</dbReference>
<dbReference type="OrthoDB" id="2709995at2759"/>
<evidence type="ECO:0000313" key="3">
    <source>
        <dbReference type="EMBL" id="KIO03280.1"/>
    </source>
</evidence>
<dbReference type="HOGENOM" id="CLU_048923_1_0_1"/>
<reference evidence="3 4" key="1">
    <citation type="submission" date="2014-04" db="EMBL/GenBank/DDBJ databases">
        <authorList>
            <consortium name="DOE Joint Genome Institute"/>
            <person name="Kuo A."/>
            <person name="Kohler A."/>
            <person name="Costa M.D."/>
            <person name="Nagy L.G."/>
            <person name="Floudas D."/>
            <person name="Copeland A."/>
            <person name="Barry K.W."/>
            <person name="Cichocki N."/>
            <person name="Veneault-Fourrey C."/>
            <person name="LaButti K."/>
            <person name="Lindquist E.A."/>
            <person name="Lipzen A."/>
            <person name="Lundell T."/>
            <person name="Morin E."/>
            <person name="Murat C."/>
            <person name="Sun H."/>
            <person name="Tunlid A."/>
            <person name="Henrissat B."/>
            <person name="Grigoriev I.V."/>
            <person name="Hibbett D.S."/>
            <person name="Martin F."/>
            <person name="Nordberg H.P."/>
            <person name="Cantor M.N."/>
            <person name="Hua S.X."/>
        </authorList>
    </citation>
    <scope>NUCLEOTIDE SEQUENCE [LARGE SCALE GENOMIC DNA]</scope>
    <source>
        <strain evidence="3 4">Marx 270</strain>
    </source>
</reference>
<feature type="compositionally biased region" description="Basic and acidic residues" evidence="2">
    <location>
        <begin position="303"/>
        <end position="312"/>
    </location>
</feature>
<dbReference type="STRING" id="870435.A0A0C3NQZ4"/>
<reference evidence="4" key="2">
    <citation type="submission" date="2015-01" db="EMBL/GenBank/DDBJ databases">
        <title>Evolutionary Origins and Diversification of the Mycorrhizal Mutualists.</title>
        <authorList>
            <consortium name="DOE Joint Genome Institute"/>
            <consortium name="Mycorrhizal Genomics Consortium"/>
            <person name="Kohler A."/>
            <person name="Kuo A."/>
            <person name="Nagy L.G."/>
            <person name="Floudas D."/>
            <person name="Copeland A."/>
            <person name="Barry K.W."/>
            <person name="Cichocki N."/>
            <person name="Veneault-Fourrey C."/>
            <person name="LaButti K."/>
            <person name="Lindquist E.A."/>
            <person name="Lipzen A."/>
            <person name="Lundell T."/>
            <person name="Morin E."/>
            <person name="Murat C."/>
            <person name="Riley R."/>
            <person name="Ohm R."/>
            <person name="Sun H."/>
            <person name="Tunlid A."/>
            <person name="Henrissat B."/>
            <person name="Grigoriev I.V."/>
            <person name="Hibbett D.S."/>
            <person name="Martin F."/>
        </authorList>
    </citation>
    <scope>NUCLEOTIDE SEQUENCE [LARGE SCALE GENOMIC DNA]</scope>
    <source>
        <strain evidence="4">Marx 270</strain>
    </source>
</reference>
<evidence type="ECO:0000256" key="2">
    <source>
        <dbReference type="SAM" id="MobiDB-lite"/>
    </source>
</evidence>
<evidence type="ECO:0000256" key="1">
    <source>
        <dbReference type="SAM" id="Coils"/>
    </source>
</evidence>
<name>A0A0C3NQZ4_PISTI</name>
<feature type="coiled-coil region" evidence="1">
    <location>
        <begin position="63"/>
        <end position="99"/>
    </location>
</feature>
<dbReference type="InParanoid" id="A0A0C3NQZ4"/>
<keyword evidence="1" id="KW-0175">Coiled coil</keyword>
<organism evidence="3 4">
    <name type="scientific">Pisolithus tinctorius Marx 270</name>
    <dbReference type="NCBI Taxonomy" id="870435"/>
    <lineage>
        <taxon>Eukaryota</taxon>
        <taxon>Fungi</taxon>
        <taxon>Dikarya</taxon>
        <taxon>Basidiomycota</taxon>
        <taxon>Agaricomycotina</taxon>
        <taxon>Agaricomycetes</taxon>
        <taxon>Agaricomycetidae</taxon>
        <taxon>Boletales</taxon>
        <taxon>Sclerodermatineae</taxon>
        <taxon>Pisolithaceae</taxon>
        <taxon>Pisolithus</taxon>
    </lineage>
</organism>
<accession>A0A0C3NQZ4</accession>
<feature type="region of interest" description="Disordered" evidence="2">
    <location>
        <begin position="291"/>
        <end position="337"/>
    </location>
</feature>
<sequence>MSIHRSRTPYDQDLLLDLTQVMSKELQVGSDNDDEAIWGKLAEYKRHKVKVQEEAWLAEGAQLEAERQGQAQLKEERACAEAEAQRVEATCKAEEARKAEESQWADALVGSLAGASSNVEVMNPCCLCCAQTNTTCLCNTDSKKKCLACNWCNELKEHCWWLVEGEAGSGVGPAGDKGKRKADVASPRTREKKKRLRWPSTKVLKGTGDEDEDVGKGPSMKKAGEETGAGPVTSDQMEHLIKAVECVADNVVSLTVAQWEVLRNFYWFTQSYETYIEEHFRFLALDMPSDQDTTNEEDWDAEGLNKELAGLREEEEESQSWSESGGQTGAGSAGSQV</sequence>
<protein>
    <submittedName>
        <fullName evidence="3">Uncharacterized protein</fullName>
    </submittedName>
</protein>
<gene>
    <name evidence="3" type="ORF">M404DRAFT_27251</name>
</gene>
<dbReference type="Proteomes" id="UP000054217">
    <property type="component" value="Unassembled WGS sequence"/>
</dbReference>
<keyword evidence="4" id="KW-1185">Reference proteome</keyword>